<keyword evidence="2" id="KW-1185">Reference proteome</keyword>
<protein>
    <submittedName>
        <fullName evidence="1">Uncharacterized protein</fullName>
    </submittedName>
</protein>
<name>A0ABT7DVK9_9NEIS</name>
<dbReference type="Proteomes" id="UP001172778">
    <property type="component" value="Unassembled WGS sequence"/>
</dbReference>
<accession>A0ABT7DVK9</accession>
<sequence length="85" mass="9608">MAFWAGYRAEGCCIAAARSAWRGRVVELLEVLSVEKYFEQSAVTAAETIVRFRFATDLQHAEYRQVRQNPQPVPDLPSGPVPWLV</sequence>
<comment type="caution">
    <text evidence="1">The sequence shown here is derived from an EMBL/GenBank/DDBJ whole genome shotgun (WGS) entry which is preliminary data.</text>
</comment>
<proteinExistence type="predicted"/>
<gene>
    <name evidence="1" type="ORF">PZA18_08585</name>
</gene>
<dbReference type="RefSeq" id="WP_284100403.1">
    <property type="nucleotide sequence ID" value="NZ_JARRAF010000007.1"/>
</dbReference>
<dbReference type="EMBL" id="JARRAF010000007">
    <property type="protein sequence ID" value="MDK2124101.1"/>
    <property type="molecule type" value="Genomic_DNA"/>
</dbReference>
<reference evidence="1" key="1">
    <citation type="submission" date="2023-03" db="EMBL/GenBank/DDBJ databases">
        <title>Chitinimonas shenzhenensis gen. nov., sp. nov., a novel member of family Burkholderiaceae isolated from activated sludge collected in Shen Zhen, China.</title>
        <authorList>
            <person name="Wang X."/>
        </authorList>
    </citation>
    <scope>NUCLEOTIDE SEQUENCE</scope>
    <source>
        <strain evidence="1">DQS-5</strain>
    </source>
</reference>
<evidence type="ECO:0000313" key="2">
    <source>
        <dbReference type="Proteomes" id="UP001172778"/>
    </source>
</evidence>
<organism evidence="1 2">
    <name type="scientific">Parachitinimonas caeni</name>
    <dbReference type="NCBI Taxonomy" id="3031301"/>
    <lineage>
        <taxon>Bacteria</taxon>
        <taxon>Pseudomonadati</taxon>
        <taxon>Pseudomonadota</taxon>
        <taxon>Betaproteobacteria</taxon>
        <taxon>Neisseriales</taxon>
        <taxon>Chitinibacteraceae</taxon>
        <taxon>Parachitinimonas</taxon>
    </lineage>
</organism>
<evidence type="ECO:0000313" key="1">
    <source>
        <dbReference type="EMBL" id="MDK2124101.1"/>
    </source>
</evidence>